<reference evidence="12" key="1">
    <citation type="journal article" date="2016" name="Syst. Appl. Microbiol.">
        <title>Thermococcus piezophilus sp. nov., a novel hyperthermophilic and piezophilic archaeon with a broad pressure range for growth, isolated from a deepest hydrothermal vent at the Mid-Cayman Rise.</title>
        <authorList>
            <person name="Dalmasso C."/>
            <person name="Oger P."/>
            <person name="Selva G."/>
            <person name="Courtine D."/>
            <person name="L'Haridon S."/>
            <person name="Garlaschelli A."/>
            <person name="Roussel E."/>
            <person name="Miyazaki J."/>
            <person name="Reveillaud J."/>
            <person name="Jebbar M."/>
            <person name="Takai K."/>
            <person name="Maignien L."/>
            <person name="Alain K."/>
        </authorList>
    </citation>
    <scope>NUCLEOTIDE SEQUENCE [LARGE SCALE GENOMIC DNA]</scope>
    <source>
        <strain evidence="12">CDGS</strain>
    </source>
</reference>
<dbReference type="RefSeq" id="WP_068666051.1">
    <property type="nucleotide sequence ID" value="NZ_CP015520.1"/>
</dbReference>
<dbReference type="GeneID" id="28495882"/>
<accession>A0A172WHW9</accession>
<evidence type="ECO:0000256" key="4">
    <source>
        <dbReference type="ARBA" id="ARBA00022698"/>
    </source>
</evidence>
<evidence type="ECO:0000256" key="8">
    <source>
        <dbReference type="ARBA" id="ARBA00023145"/>
    </source>
</evidence>
<dbReference type="PROSITE" id="PS51476">
    <property type="entry name" value="PROTEASOME_BETA_2"/>
    <property type="match status" value="1"/>
</dbReference>
<dbReference type="PRINTS" id="PR00141">
    <property type="entry name" value="PROTEASOME"/>
</dbReference>
<dbReference type="InterPro" id="IPR000243">
    <property type="entry name" value="Pept_T1A_subB"/>
</dbReference>
<evidence type="ECO:0000313" key="12">
    <source>
        <dbReference type="Proteomes" id="UP000076969"/>
    </source>
</evidence>
<comment type="catalytic activity">
    <reaction evidence="1 9">
        <text>Cleavage of peptide bonds with very broad specificity.</text>
        <dbReference type="EC" id="3.4.25.1"/>
    </reaction>
</comment>
<evidence type="ECO:0000256" key="5">
    <source>
        <dbReference type="ARBA" id="ARBA00022801"/>
    </source>
</evidence>
<dbReference type="NCBIfam" id="TIGR03634">
    <property type="entry name" value="arc_protsome_B"/>
    <property type="match status" value="1"/>
</dbReference>
<comment type="activity regulation">
    <text evidence="9">The formation of the proteasomal ATPase PAN-20S proteasome complex, via the docking of the C-termini of PAN into the intersubunit pockets in the alpha-rings, triggers opening of the gate for substrate entry. Interconversion between the open-gate and close-gate conformations leads to a dynamic regulation of the 20S proteasome proteolysis activity.</text>
</comment>
<dbReference type="PANTHER" id="PTHR32194:SF0">
    <property type="entry name" value="ATP-DEPENDENT PROTEASE SUBUNIT HSLV"/>
    <property type="match status" value="1"/>
</dbReference>
<dbReference type="Proteomes" id="UP000076969">
    <property type="component" value="Chromosome"/>
</dbReference>
<dbReference type="AlphaFoldDB" id="A0A172WHW9"/>
<dbReference type="SUPFAM" id="SSF56235">
    <property type="entry name" value="N-terminal nucleophile aminohydrolases (Ntn hydrolases)"/>
    <property type="match status" value="1"/>
</dbReference>
<evidence type="ECO:0000256" key="2">
    <source>
        <dbReference type="ARBA" id="ARBA00022490"/>
    </source>
</evidence>
<organism evidence="11 12">
    <name type="scientific">Thermococcus piezophilus</name>
    <dbReference type="NCBI Taxonomy" id="1712654"/>
    <lineage>
        <taxon>Archaea</taxon>
        <taxon>Methanobacteriati</taxon>
        <taxon>Methanobacteriota</taxon>
        <taxon>Thermococci</taxon>
        <taxon>Thermococcales</taxon>
        <taxon>Thermococcaceae</taxon>
        <taxon>Thermococcus</taxon>
    </lineage>
</organism>
<dbReference type="Pfam" id="PF00227">
    <property type="entry name" value="Proteasome"/>
    <property type="match status" value="1"/>
</dbReference>
<evidence type="ECO:0000256" key="7">
    <source>
        <dbReference type="ARBA" id="ARBA00022942"/>
    </source>
</evidence>
<dbReference type="KEGG" id="tpie:A7C91_06770"/>
<keyword evidence="7 9" id="KW-0647">Proteasome</keyword>
<evidence type="ECO:0000256" key="6">
    <source>
        <dbReference type="ARBA" id="ARBA00022813"/>
    </source>
</evidence>
<protein>
    <recommendedName>
        <fullName evidence="9">Proteasome subunit beta</fullName>
        <ecNumber evidence="9">3.4.25.1</ecNumber>
    </recommendedName>
    <alternativeName>
        <fullName evidence="9">20S proteasome beta subunit</fullName>
    </alternativeName>
    <alternativeName>
        <fullName evidence="9">Proteasome core protein PsmB</fullName>
    </alternativeName>
</protein>
<dbReference type="PROSITE" id="PS00854">
    <property type="entry name" value="PROTEASOME_BETA_1"/>
    <property type="match status" value="1"/>
</dbReference>
<comment type="subcellular location">
    <subcellularLocation>
        <location evidence="9">Cytoplasm</location>
    </subcellularLocation>
</comment>
<evidence type="ECO:0000256" key="9">
    <source>
        <dbReference type="HAMAP-Rule" id="MF_02113"/>
    </source>
</evidence>
<dbReference type="EC" id="3.4.25.1" evidence="9"/>
<feature type="chain" id="PRO_5023232464" description="Proteasome subunit beta" evidence="9">
    <location>
        <begin position="8"/>
        <end position="203"/>
    </location>
</feature>
<keyword evidence="4 9" id="KW-0888">Threonine protease</keyword>
<feature type="propeptide" id="PRO_5008186103" description="Removed in mature form; by autocatalysis" evidence="9">
    <location>
        <begin position="1"/>
        <end position="7"/>
    </location>
</feature>
<comment type="similarity">
    <text evidence="9">Belongs to the peptidase T1B family.</text>
</comment>
<sequence>MDEKLKGTTTVGIVCKDGVVLAADKRASLGNMILSKDVTKVFQIDDHLALAGAGNVGDILALVRLLQAETRLYMAKVGREMSVKALATLTANILHGNRFMPYFGWFLIAGYNEEPALYSVDMAGGVTGDKFTAAGSGMELAFAVLENEYKDDMTVKEGVKLALKAINIATRRDVFTGDGITLITLTKEGYRELSKEEIKTLLK</sequence>
<dbReference type="InterPro" id="IPR029055">
    <property type="entry name" value="Ntn_hydrolases_N"/>
</dbReference>
<keyword evidence="3 9" id="KW-0645">Protease</keyword>
<dbReference type="EMBL" id="CP015520">
    <property type="protein sequence ID" value="ANF22906.1"/>
    <property type="molecule type" value="Genomic_DNA"/>
</dbReference>
<keyword evidence="8 9" id="KW-0865">Zymogen</keyword>
<name>A0A172WHW9_9EURY</name>
<dbReference type="InterPro" id="IPR019983">
    <property type="entry name" value="Pept_T1A_Psome_bsu_arc"/>
</dbReference>
<keyword evidence="6 9" id="KW-0068">Autocatalytic cleavage</keyword>
<dbReference type="GO" id="GO:0005737">
    <property type="term" value="C:cytoplasm"/>
    <property type="evidence" value="ECO:0007669"/>
    <property type="project" value="UniProtKB-SubCell"/>
</dbReference>
<dbReference type="Gene3D" id="3.60.20.10">
    <property type="entry name" value="Glutamine Phosphoribosylpyrophosphate, subunit 1, domain 1"/>
    <property type="match status" value="1"/>
</dbReference>
<comment type="subunit">
    <text evidence="9">The 20S proteasome core is composed of 14 alpha and 14 beta subunits that assemble into four stacked heptameric rings, resulting in a barrel-shaped structure. The two inner rings, each composed of seven catalytic beta subunits, are sandwiched by two outer rings, each composed of seven alpha subunits. The catalytic chamber with the active sites is on the inside of the barrel. Has a gated structure, the ends of the cylinder being occluded by the N-termini of the alpha-subunits. Is capped at one or both ends by the proteasome regulatory ATPase, PAN.</text>
</comment>
<dbReference type="InterPro" id="IPR001353">
    <property type="entry name" value="Proteasome_sua/b"/>
</dbReference>
<comment type="function">
    <text evidence="9">Component of the proteasome core, a large protease complex with broad specificity involved in protein degradation.</text>
</comment>
<evidence type="ECO:0000313" key="11">
    <source>
        <dbReference type="EMBL" id="ANF22906.1"/>
    </source>
</evidence>
<dbReference type="HAMAP" id="MF_02113_A">
    <property type="entry name" value="Proteasome_B_A"/>
    <property type="match status" value="1"/>
</dbReference>
<keyword evidence="2 9" id="KW-0963">Cytoplasm</keyword>
<dbReference type="FunFam" id="3.60.20.10:FF:000049">
    <property type="entry name" value="Proteasome subunit beta"/>
    <property type="match status" value="1"/>
</dbReference>
<dbReference type="OrthoDB" id="6330at2157"/>
<gene>
    <name evidence="9" type="primary">psmB</name>
    <name evidence="11" type="ORF">A7C91_06770</name>
</gene>
<dbReference type="STRING" id="1712654.A7C91_06770"/>
<dbReference type="PANTHER" id="PTHR32194">
    <property type="entry name" value="METALLOPROTEASE TLDD"/>
    <property type="match status" value="1"/>
</dbReference>
<dbReference type="InterPro" id="IPR016050">
    <property type="entry name" value="Proteasome_bsu_CS"/>
</dbReference>
<proteinExistence type="inferred from homology"/>
<dbReference type="GO" id="GO:0019774">
    <property type="term" value="C:proteasome core complex, beta-subunit complex"/>
    <property type="evidence" value="ECO:0007669"/>
    <property type="project" value="UniProtKB-UniRule"/>
</dbReference>
<dbReference type="GO" id="GO:0004298">
    <property type="term" value="F:threonine-type endopeptidase activity"/>
    <property type="evidence" value="ECO:0007669"/>
    <property type="project" value="UniProtKB-UniRule"/>
</dbReference>
<feature type="active site" description="Nucleophile" evidence="9 10">
    <location>
        <position position="8"/>
    </location>
</feature>
<evidence type="ECO:0000256" key="10">
    <source>
        <dbReference type="PIRSR" id="PIRSR600243-1"/>
    </source>
</evidence>
<evidence type="ECO:0000256" key="1">
    <source>
        <dbReference type="ARBA" id="ARBA00001198"/>
    </source>
</evidence>
<keyword evidence="12" id="KW-1185">Reference proteome</keyword>
<dbReference type="GO" id="GO:0010498">
    <property type="term" value="P:proteasomal protein catabolic process"/>
    <property type="evidence" value="ECO:0007669"/>
    <property type="project" value="UniProtKB-UniRule"/>
</dbReference>
<keyword evidence="5 9" id="KW-0378">Hydrolase</keyword>
<dbReference type="InterPro" id="IPR023333">
    <property type="entry name" value="Proteasome_suB-type"/>
</dbReference>
<evidence type="ECO:0000256" key="3">
    <source>
        <dbReference type="ARBA" id="ARBA00022670"/>
    </source>
</evidence>